<dbReference type="InterPro" id="IPR013324">
    <property type="entry name" value="RNA_pol_sigma_r3/r4-like"/>
</dbReference>
<dbReference type="InterPro" id="IPR007624">
    <property type="entry name" value="RNA_pol_sigma70_r3"/>
</dbReference>
<reference evidence="9 10" key="1">
    <citation type="journal article" date="2019" name="mSystems">
        <title>Life at home and on the roam: Genomic adaptions reflect the dual lifestyle of an intracellular, facultative symbiont.</title>
        <authorList>
            <person name="Burgsdorf I."/>
        </authorList>
    </citation>
    <scope>NUCLEOTIDE SEQUENCE [LARGE SCALE GENOMIC DNA]</scope>
    <source>
        <strain evidence="9">277cV</strain>
    </source>
</reference>
<evidence type="ECO:0000256" key="1">
    <source>
        <dbReference type="ARBA" id="ARBA00023015"/>
    </source>
</evidence>
<evidence type="ECO:0000256" key="2">
    <source>
        <dbReference type="ARBA" id="ARBA00023082"/>
    </source>
</evidence>
<sequence length="297" mass="33944">MKNDCFGWMLDGIGRTPLLTAEEEVRLGQLVQAWQGYVDGPDAAPAAIQRLGRRCRKHMVEANLRLVVHLAKKYRTRGLPLEDLVQEGSFGLQRAAEKYNPATGYRFSTYAYWWIKQSLQRAISQQANNIRLPFHVADRLARLTASTHRLSQELGRTPSLEELAQAMGESVDQVMGLQRAARLLQEASLDAQVGTGLDRSCLAELLEDQRPQPMELLQRHDCRDELTDLMECAELNEREQLVLRERHFEVKPLPFQEIAGHLGLSRERTRQIEQNAVRKLRRAARSGQCRRRSLAVQ</sequence>
<evidence type="ECO:0000259" key="7">
    <source>
        <dbReference type="Pfam" id="PF04542"/>
    </source>
</evidence>
<evidence type="ECO:0000256" key="4">
    <source>
        <dbReference type="ARBA" id="ARBA00023163"/>
    </source>
</evidence>
<dbReference type="SUPFAM" id="SSF88946">
    <property type="entry name" value="Sigma2 domain of RNA polymerase sigma factors"/>
    <property type="match status" value="1"/>
</dbReference>
<dbReference type="GO" id="GO:0006352">
    <property type="term" value="P:DNA-templated transcription initiation"/>
    <property type="evidence" value="ECO:0007669"/>
    <property type="project" value="InterPro"/>
</dbReference>
<organism evidence="9 10">
    <name type="scientific">Aphanocapsa feldmannii 277cV</name>
    <dbReference type="NCBI Taxonomy" id="2507553"/>
    <lineage>
        <taxon>Bacteria</taxon>
        <taxon>Bacillati</taxon>
        <taxon>Cyanobacteriota</taxon>
        <taxon>Cyanophyceae</taxon>
        <taxon>Oscillatoriophycideae</taxon>
        <taxon>Chroococcales</taxon>
        <taxon>Microcystaceae</taxon>
        <taxon>Aphanocapsa</taxon>
    </lineage>
</organism>
<dbReference type="InterPro" id="IPR007630">
    <property type="entry name" value="RNA_pol_sigma70_r4"/>
</dbReference>
<dbReference type="Gene3D" id="1.10.10.10">
    <property type="entry name" value="Winged helix-like DNA-binding domain superfamily/Winged helix DNA-binding domain"/>
    <property type="match status" value="2"/>
</dbReference>
<comment type="caution">
    <text evidence="9">The sequence shown here is derived from an EMBL/GenBank/DDBJ whole genome shotgun (WGS) entry which is preliminary data.</text>
</comment>
<dbReference type="SUPFAM" id="SSF88659">
    <property type="entry name" value="Sigma3 and sigma4 domains of RNA polymerase sigma factors"/>
    <property type="match status" value="2"/>
</dbReference>
<dbReference type="Proteomes" id="UP000317990">
    <property type="component" value="Unassembled WGS sequence"/>
</dbReference>
<dbReference type="Pfam" id="PF04545">
    <property type="entry name" value="Sigma70_r4"/>
    <property type="match status" value="1"/>
</dbReference>
<feature type="domain" description="RNA polymerase sigma-70 region 2" evidence="7">
    <location>
        <begin position="59"/>
        <end position="127"/>
    </location>
</feature>
<dbReference type="PRINTS" id="PR00046">
    <property type="entry name" value="SIGMA70FCT"/>
</dbReference>
<dbReference type="Pfam" id="PF04542">
    <property type="entry name" value="Sigma70_r2"/>
    <property type="match status" value="1"/>
</dbReference>
<dbReference type="CDD" id="cd06171">
    <property type="entry name" value="Sigma70_r4"/>
    <property type="match status" value="1"/>
</dbReference>
<keyword evidence="2" id="KW-0731">Sigma factor</keyword>
<dbReference type="NCBIfam" id="TIGR02937">
    <property type="entry name" value="sigma70-ECF"/>
    <property type="match status" value="1"/>
</dbReference>
<dbReference type="Pfam" id="PF04539">
    <property type="entry name" value="Sigma70_r3"/>
    <property type="match status" value="1"/>
</dbReference>
<evidence type="ECO:0000259" key="6">
    <source>
        <dbReference type="Pfam" id="PF04539"/>
    </source>
</evidence>
<proteinExistence type="predicted"/>
<feature type="domain" description="RNA polymerase sigma-70 region 1.2" evidence="5">
    <location>
        <begin position="10"/>
        <end position="34"/>
    </location>
</feature>
<keyword evidence="3" id="KW-0238">DNA-binding</keyword>
<dbReference type="PANTHER" id="PTHR30603">
    <property type="entry name" value="RNA POLYMERASE SIGMA FACTOR RPO"/>
    <property type="match status" value="1"/>
</dbReference>
<dbReference type="Pfam" id="PF00140">
    <property type="entry name" value="Sigma70_r1_2"/>
    <property type="match status" value="1"/>
</dbReference>
<dbReference type="InterPro" id="IPR050239">
    <property type="entry name" value="Sigma-70_RNA_pol_init_factors"/>
</dbReference>
<accession>A0A524RM98</accession>
<evidence type="ECO:0000259" key="8">
    <source>
        <dbReference type="Pfam" id="PF04545"/>
    </source>
</evidence>
<dbReference type="InterPro" id="IPR014284">
    <property type="entry name" value="RNA_pol_sigma-70_dom"/>
</dbReference>
<evidence type="ECO:0000313" key="10">
    <source>
        <dbReference type="Proteomes" id="UP000317990"/>
    </source>
</evidence>
<keyword evidence="4" id="KW-0804">Transcription</keyword>
<feature type="domain" description="RNA polymerase sigma-70 region 3" evidence="6">
    <location>
        <begin position="140"/>
        <end position="213"/>
    </location>
</feature>
<keyword evidence="1" id="KW-0805">Transcription regulation</keyword>
<dbReference type="GO" id="GO:0016987">
    <property type="term" value="F:sigma factor activity"/>
    <property type="evidence" value="ECO:0007669"/>
    <property type="project" value="UniProtKB-KW"/>
</dbReference>
<evidence type="ECO:0000313" key="9">
    <source>
        <dbReference type="EMBL" id="TGG91441.1"/>
    </source>
</evidence>
<evidence type="ECO:0000259" key="5">
    <source>
        <dbReference type="Pfam" id="PF00140"/>
    </source>
</evidence>
<dbReference type="InterPro" id="IPR007627">
    <property type="entry name" value="RNA_pol_sigma70_r2"/>
</dbReference>
<dbReference type="AlphaFoldDB" id="A0A524RM98"/>
<dbReference type="InterPro" id="IPR036388">
    <property type="entry name" value="WH-like_DNA-bd_sf"/>
</dbReference>
<dbReference type="InterPro" id="IPR009042">
    <property type="entry name" value="RNA_pol_sigma70_r1_2"/>
</dbReference>
<protein>
    <submittedName>
        <fullName evidence="9">Sigma-70 family RNA polymerase sigma factor</fullName>
    </submittedName>
</protein>
<dbReference type="EMBL" id="SRMO01000078">
    <property type="protein sequence ID" value="TGG91441.1"/>
    <property type="molecule type" value="Genomic_DNA"/>
</dbReference>
<dbReference type="InterPro" id="IPR013325">
    <property type="entry name" value="RNA_pol_sigma_r2"/>
</dbReference>
<dbReference type="GO" id="GO:0003677">
    <property type="term" value="F:DNA binding"/>
    <property type="evidence" value="ECO:0007669"/>
    <property type="project" value="UniProtKB-KW"/>
</dbReference>
<dbReference type="Gene3D" id="1.10.601.10">
    <property type="entry name" value="RNA Polymerase Primary Sigma Factor"/>
    <property type="match status" value="1"/>
</dbReference>
<feature type="domain" description="RNA polymerase sigma-70 region 4" evidence="8">
    <location>
        <begin position="233"/>
        <end position="281"/>
    </location>
</feature>
<dbReference type="InterPro" id="IPR000943">
    <property type="entry name" value="RNA_pol_sigma70"/>
</dbReference>
<evidence type="ECO:0000256" key="3">
    <source>
        <dbReference type="ARBA" id="ARBA00023125"/>
    </source>
</evidence>
<gene>
    <name evidence="9" type="ORF">ERJ67_08140</name>
</gene>
<dbReference type="PANTHER" id="PTHR30603:SF47">
    <property type="entry name" value="RNA POLYMERASE SIGMA FACTOR SIGD, CHLOROPLASTIC"/>
    <property type="match status" value="1"/>
</dbReference>
<name>A0A524RM98_9CHRO</name>